<accession>A0A0K0GPX9</accession>
<organism evidence="2 3">
    <name type="scientific">Xanthomonas oryzae pv. oryzae (strain PXO99A)</name>
    <dbReference type="NCBI Taxonomy" id="360094"/>
    <lineage>
        <taxon>Bacteria</taxon>
        <taxon>Pseudomonadati</taxon>
        <taxon>Pseudomonadota</taxon>
        <taxon>Gammaproteobacteria</taxon>
        <taxon>Lysobacterales</taxon>
        <taxon>Lysobacteraceae</taxon>
        <taxon>Xanthomonas</taxon>
    </lineage>
</organism>
<dbReference type="HOGENOM" id="CLU_2903257_0_0_6"/>
<gene>
    <name evidence="2" type="ordered locus">PXO_05762</name>
</gene>
<reference evidence="2 3" key="1">
    <citation type="journal article" date="2008" name="BMC Genomics">
        <title>Genome sequence and rapid evolution of the rice pathogen Xanthomonas oryzae pv. oryzae PXO99A.</title>
        <authorList>
            <person name="Salzberg S.L."/>
            <person name="Sommer D.D."/>
            <person name="Schatz M.C."/>
            <person name="Phillippy A.M."/>
            <person name="Rabinowicz P.D."/>
            <person name="Tsuge S."/>
            <person name="Furutani A."/>
            <person name="Ochiai H."/>
            <person name="Delcher A.L."/>
            <person name="Kelley D."/>
            <person name="Madupu R."/>
            <person name="Puiu D."/>
            <person name="Radune D."/>
            <person name="Shumway M."/>
            <person name="Trapnell C."/>
            <person name="Aparna G."/>
            <person name="Jha G."/>
            <person name="Pandey A."/>
            <person name="Patil P.B."/>
            <person name="Ishihara H."/>
            <person name="Meyer D.F."/>
            <person name="Szurek B."/>
            <person name="Verdier V."/>
            <person name="Koebnik R."/>
            <person name="Dow J.M."/>
            <person name="Ryan R.P."/>
            <person name="Hirata H."/>
            <person name="Tsuyumu S."/>
            <person name="Won Lee S."/>
            <person name="Seo Y.S."/>
            <person name="Sriariyanum M."/>
            <person name="Ronald P.C."/>
            <person name="Sonti R.V."/>
            <person name="Van Sluys M.A."/>
            <person name="Leach J.E."/>
            <person name="White F.F."/>
            <person name="Bogdanove A.J."/>
        </authorList>
    </citation>
    <scope>NUCLEOTIDE SEQUENCE [LARGE SCALE GENOMIC DNA]</scope>
    <source>
        <strain evidence="2 3">PXO99A</strain>
    </source>
</reference>
<feature type="region of interest" description="Disordered" evidence="1">
    <location>
        <begin position="41"/>
        <end position="62"/>
    </location>
</feature>
<protein>
    <submittedName>
        <fullName evidence="2">Uncharacterized protein</fullName>
    </submittedName>
</protein>
<evidence type="ECO:0000313" key="2">
    <source>
        <dbReference type="EMBL" id="ACD61156.1"/>
    </source>
</evidence>
<dbReference type="AlphaFoldDB" id="A0A0K0GPX9"/>
<evidence type="ECO:0000256" key="1">
    <source>
        <dbReference type="SAM" id="MobiDB-lite"/>
    </source>
</evidence>
<dbReference type="KEGG" id="xop:PXO_05762"/>
<evidence type="ECO:0000313" key="3">
    <source>
        <dbReference type="Proteomes" id="UP000001740"/>
    </source>
</evidence>
<name>A0A0K0GPX9_XANOP</name>
<dbReference type="EMBL" id="CP000967">
    <property type="protein sequence ID" value="ACD61156.1"/>
    <property type="molecule type" value="Genomic_DNA"/>
</dbReference>
<dbReference type="Proteomes" id="UP000001740">
    <property type="component" value="Chromosome"/>
</dbReference>
<proteinExistence type="predicted"/>
<feature type="region of interest" description="Disordered" evidence="1">
    <location>
        <begin position="1"/>
        <end position="29"/>
    </location>
</feature>
<sequence>MVRQKAHRCPQNVVGGATGADRTPRHPPVDAELCRRTRSAPKTCHADPGLSPNDDCIHSPPM</sequence>